<reference evidence="3" key="1">
    <citation type="journal article" date="2014" name="Int. J. Syst. Evol. Microbiol.">
        <title>Complete genome sequence of Corynebacterium casei LMG S-19264T (=DSM 44701T), isolated from a smear-ripened cheese.</title>
        <authorList>
            <consortium name="US DOE Joint Genome Institute (JGI-PGF)"/>
            <person name="Walter F."/>
            <person name="Albersmeier A."/>
            <person name="Kalinowski J."/>
            <person name="Ruckert C."/>
        </authorList>
    </citation>
    <scope>NUCLEOTIDE SEQUENCE</scope>
    <source>
        <strain evidence="3">CGMCC 1.15760</strain>
    </source>
</reference>
<keyword evidence="1" id="KW-0472">Membrane</keyword>
<dbReference type="Pfam" id="PF11738">
    <property type="entry name" value="DUF3298"/>
    <property type="match status" value="1"/>
</dbReference>
<proteinExistence type="predicted"/>
<feature type="transmembrane region" description="Helical" evidence="1">
    <location>
        <begin position="41"/>
        <end position="63"/>
    </location>
</feature>
<protein>
    <submittedName>
        <fullName evidence="3">Anti-sigma-V factor RsiV</fullName>
    </submittedName>
</protein>
<evidence type="ECO:0000259" key="2">
    <source>
        <dbReference type="Pfam" id="PF11738"/>
    </source>
</evidence>
<evidence type="ECO:0000313" key="3">
    <source>
        <dbReference type="EMBL" id="GGG15192.1"/>
    </source>
</evidence>
<dbReference type="RefSeq" id="WP_188613615.1">
    <property type="nucleotide sequence ID" value="NZ_BMJT01000002.1"/>
</dbReference>
<sequence>MNNLQNMKQQYHDIPLPKELSDAVQHALHQNRSKKSWYRPLLLTAVAILALFIGSINLSSSFANQLASVPLMSSVVEVFSVQDIERNYGDTEVAVSKPVITGFNDKQFEQILNEKYEEENRELFKSTSTEKGRISLDRQAVVLTDTENVLSIARYTTVTQGGSAQSIAIDNIDPHNEWVITLPSLFKDNTYIPAISSYIYAQIEQREDRLYFTDEEGSITFNTIDANQTFSITKDGQLTIYFDEYTIAAGAAGIVEFTIPTDVIKPSLMSNYYIK</sequence>
<name>A0A917LDT5_9BACI</name>
<keyword evidence="1" id="KW-0812">Transmembrane</keyword>
<gene>
    <name evidence="3" type="ORF">GCM10007425_06850</name>
</gene>
<dbReference type="Gene3D" id="3.90.640.20">
    <property type="entry name" value="Heat-shock cognate protein, ATPase"/>
    <property type="match status" value="1"/>
</dbReference>
<dbReference type="EMBL" id="BMJT01000002">
    <property type="protein sequence ID" value="GGG15192.1"/>
    <property type="molecule type" value="Genomic_DNA"/>
</dbReference>
<keyword evidence="4" id="KW-1185">Reference proteome</keyword>
<reference evidence="3" key="2">
    <citation type="submission" date="2020-09" db="EMBL/GenBank/DDBJ databases">
        <authorList>
            <person name="Sun Q."/>
            <person name="Zhou Y."/>
        </authorList>
    </citation>
    <scope>NUCLEOTIDE SEQUENCE</scope>
    <source>
        <strain evidence="3">CGMCC 1.15760</strain>
    </source>
</reference>
<dbReference type="InterPro" id="IPR021729">
    <property type="entry name" value="DUF3298"/>
</dbReference>
<comment type="caution">
    <text evidence="3">The sequence shown here is derived from an EMBL/GenBank/DDBJ whole genome shotgun (WGS) entry which is preliminary data.</text>
</comment>
<evidence type="ECO:0000313" key="4">
    <source>
        <dbReference type="Proteomes" id="UP000616608"/>
    </source>
</evidence>
<feature type="domain" description="DUF3298" evidence="2">
    <location>
        <begin position="185"/>
        <end position="261"/>
    </location>
</feature>
<accession>A0A917LDT5</accession>
<evidence type="ECO:0000256" key="1">
    <source>
        <dbReference type="SAM" id="Phobius"/>
    </source>
</evidence>
<dbReference type="AlphaFoldDB" id="A0A917LDT5"/>
<dbReference type="Proteomes" id="UP000616608">
    <property type="component" value="Unassembled WGS sequence"/>
</dbReference>
<dbReference type="InterPro" id="IPR037126">
    <property type="entry name" value="PdaC/RsiV-like_sf"/>
</dbReference>
<organism evidence="3 4">
    <name type="scientific">Lysinibacillus alkalisoli</name>
    <dbReference type="NCBI Taxonomy" id="1911548"/>
    <lineage>
        <taxon>Bacteria</taxon>
        <taxon>Bacillati</taxon>
        <taxon>Bacillota</taxon>
        <taxon>Bacilli</taxon>
        <taxon>Bacillales</taxon>
        <taxon>Bacillaceae</taxon>
        <taxon>Lysinibacillus</taxon>
    </lineage>
</organism>
<dbReference type="Gene3D" id="3.30.565.40">
    <property type="entry name" value="Fervidobacterium nodosum Rt17-B1 like"/>
    <property type="match status" value="1"/>
</dbReference>
<keyword evidence="1" id="KW-1133">Transmembrane helix</keyword>